<proteinExistence type="inferred from homology"/>
<evidence type="ECO:0000256" key="2">
    <source>
        <dbReference type="ARBA" id="ARBA00022517"/>
    </source>
</evidence>
<dbReference type="SUPFAM" id="SSF50346">
    <property type="entry name" value="PRC-barrel domain"/>
    <property type="match status" value="1"/>
</dbReference>
<keyword evidence="2 5" id="KW-0690">Ribosome biogenesis</keyword>
<comment type="subunit">
    <text evidence="5">Binds ribosomal protein uS19.</text>
</comment>
<feature type="compositionally biased region" description="Low complexity" evidence="6">
    <location>
        <begin position="75"/>
        <end position="92"/>
    </location>
</feature>
<sequence length="234" mass="24983">MTERAVASTQGLVLADGTPWPDDAIEVARVIDAWGVKGGIKLHPFSSDPQALFCTKKWFVQPAVPQAGAVRKPAGTAASAALPARKTASSSSPDDRTPPRLSQPVLLRVKSAKEQGDVIVATIDGLDDRTGAEALKGARVFVSRSAFPTPDSDDEFYWIDLIGLNVVNRDGQPLGTVIDLLDTGPHCVLRCSLPPTETAKPGDAAERLIPFVSAYIDRVSLAERLIVADWGLDY</sequence>
<dbReference type="RefSeq" id="WP_125244795.1">
    <property type="nucleotide sequence ID" value="NZ_RSED01000018.1"/>
</dbReference>
<dbReference type="GO" id="GO:0005840">
    <property type="term" value="C:ribosome"/>
    <property type="evidence" value="ECO:0007669"/>
    <property type="project" value="InterPro"/>
</dbReference>
<evidence type="ECO:0000313" key="10">
    <source>
        <dbReference type="Proteomes" id="UP000269265"/>
    </source>
</evidence>
<keyword evidence="1 5" id="KW-0963">Cytoplasm</keyword>
<gene>
    <name evidence="5 9" type="primary">rimM</name>
    <name evidence="9" type="ORF">EIP75_18610</name>
</gene>
<dbReference type="NCBIfam" id="TIGR02273">
    <property type="entry name" value="16S_RimM"/>
    <property type="match status" value="1"/>
</dbReference>
<evidence type="ECO:0000259" key="8">
    <source>
        <dbReference type="Pfam" id="PF24986"/>
    </source>
</evidence>
<name>A0A3R8S0W0_9BURK</name>
<comment type="similarity">
    <text evidence="5">Belongs to the RimM family.</text>
</comment>
<dbReference type="Pfam" id="PF24986">
    <property type="entry name" value="PRC_RimM"/>
    <property type="match status" value="1"/>
</dbReference>
<comment type="domain">
    <text evidence="5">The PRC barrel domain binds ribosomal protein uS19.</text>
</comment>
<dbReference type="InterPro" id="IPR056792">
    <property type="entry name" value="PRC_RimM"/>
</dbReference>
<dbReference type="Proteomes" id="UP000269265">
    <property type="component" value="Unassembled WGS sequence"/>
</dbReference>
<dbReference type="HAMAP" id="MF_00014">
    <property type="entry name" value="Ribosome_mat_RimM"/>
    <property type="match status" value="1"/>
</dbReference>
<feature type="domain" description="Ribosome maturation factor RimM PRC barrel" evidence="8">
    <location>
        <begin position="158"/>
        <end position="230"/>
    </location>
</feature>
<dbReference type="AlphaFoldDB" id="A0A3R8S0W0"/>
<dbReference type="InterPro" id="IPR011033">
    <property type="entry name" value="PRC_barrel-like_sf"/>
</dbReference>
<feature type="region of interest" description="Disordered" evidence="6">
    <location>
        <begin position="75"/>
        <end position="103"/>
    </location>
</feature>
<dbReference type="GO" id="GO:0006364">
    <property type="term" value="P:rRNA processing"/>
    <property type="evidence" value="ECO:0007669"/>
    <property type="project" value="UniProtKB-UniRule"/>
</dbReference>
<keyword evidence="3 5" id="KW-0698">rRNA processing</keyword>
<evidence type="ECO:0000256" key="3">
    <source>
        <dbReference type="ARBA" id="ARBA00022552"/>
    </source>
</evidence>
<dbReference type="InterPro" id="IPR009000">
    <property type="entry name" value="Transl_B-barrel_sf"/>
</dbReference>
<protein>
    <recommendedName>
        <fullName evidence="5">Ribosome maturation factor RimM</fullName>
    </recommendedName>
</protein>
<evidence type="ECO:0000256" key="4">
    <source>
        <dbReference type="ARBA" id="ARBA00023186"/>
    </source>
</evidence>
<comment type="caution">
    <text evidence="9">The sequence shown here is derived from an EMBL/GenBank/DDBJ whole genome shotgun (WGS) entry which is preliminary data.</text>
</comment>
<comment type="subcellular location">
    <subcellularLocation>
        <location evidence="5">Cytoplasm</location>
    </subcellularLocation>
</comment>
<dbReference type="Gene3D" id="2.40.30.60">
    <property type="entry name" value="RimM"/>
    <property type="match status" value="1"/>
</dbReference>
<feature type="domain" description="RimM N-terminal" evidence="7">
    <location>
        <begin position="105"/>
        <end position="145"/>
    </location>
</feature>
<keyword evidence="4 5" id="KW-0143">Chaperone</keyword>
<dbReference type="InterPro" id="IPR011961">
    <property type="entry name" value="RimM"/>
</dbReference>
<reference evidence="9 10" key="1">
    <citation type="submission" date="2018-12" db="EMBL/GenBank/DDBJ databases">
        <title>The whole draft genome of Aquabacterium sp. SJQ9.</title>
        <authorList>
            <person name="Sun L."/>
            <person name="Gao X."/>
            <person name="Chen W."/>
            <person name="Huang K."/>
        </authorList>
    </citation>
    <scope>NUCLEOTIDE SEQUENCE [LARGE SCALE GENOMIC DNA]</scope>
    <source>
        <strain evidence="9 10">SJQ9</strain>
    </source>
</reference>
<evidence type="ECO:0000259" key="7">
    <source>
        <dbReference type="Pfam" id="PF01782"/>
    </source>
</evidence>
<dbReference type="Pfam" id="PF01782">
    <property type="entry name" value="RimM"/>
    <property type="match status" value="2"/>
</dbReference>
<evidence type="ECO:0000256" key="1">
    <source>
        <dbReference type="ARBA" id="ARBA00022490"/>
    </source>
</evidence>
<dbReference type="InterPro" id="IPR036976">
    <property type="entry name" value="RimM_N_sf"/>
</dbReference>
<accession>A0A3R8S0W0</accession>
<dbReference type="GO" id="GO:0042274">
    <property type="term" value="P:ribosomal small subunit biogenesis"/>
    <property type="evidence" value="ECO:0007669"/>
    <property type="project" value="UniProtKB-UniRule"/>
</dbReference>
<dbReference type="Gene3D" id="2.30.30.240">
    <property type="entry name" value="PRC-barrel domain"/>
    <property type="match status" value="1"/>
</dbReference>
<dbReference type="SUPFAM" id="SSF50447">
    <property type="entry name" value="Translation proteins"/>
    <property type="match status" value="1"/>
</dbReference>
<dbReference type="InterPro" id="IPR002676">
    <property type="entry name" value="RimM_N"/>
</dbReference>
<dbReference type="GO" id="GO:0005737">
    <property type="term" value="C:cytoplasm"/>
    <property type="evidence" value="ECO:0007669"/>
    <property type="project" value="UniProtKB-SubCell"/>
</dbReference>
<dbReference type="OrthoDB" id="9783509at2"/>
<evidence type="ECO:0000256" key="6">
    <source>
        <dbReference type="SAM" id="MobiDB-lite"/>
    </source>
</evidence>
<dbReference type="PANTHER" id="PTHR33692:SF1">
    <property type="entry name" value="RIBOSOME MATURATION FACTOR RIMM"/>
    <property type="match status" value="1"/>
</dbReference>
<dbReference type="EMBL" id="RSED01000018">
    <property type="protein sequence ID" value="RRS02788.1"/>
    <property type="molecule type" value="Genomic_DNA"/>
</dbReference>
<organism evidence="9 10">
    <name type="scientific">Aquabacterium soli</name>
    <dbReference type="NCBI Taxonomy" id="2493092"/>
    <lineage>
        <taxon>Bacteria</taxon>
        <taxon>Pseudomonadati</taxon>
        <taxon>Pseudomonadota</taxon>
        <taxon>Betaproteobacteria</taxon>
        <taxon>Burkholderiales</taxon>
        <taxon>Aquabacterium</taxon>
    </lineage>
</organism>
<feature type="domain" description="RimM N-terminal" evidence="7">
    <location>
        <begin position="27"/>
        <end position="62"/>
    </location>
</feature>
<evidence type="ECO:0000256" key="5">
    <source>
        <dbReference type="HAMAP-Rule" id="MF_00014"/>
    </source>
</evidence>
<dbReference type="PANTHER" id="PTHR33692">
    <property type="entry name" value="RIBOSOME MATURATION FACTOR RIMM"/>
    <property type="match status" value="1"/>
</dbReference>
<dbReference type="GO" id="GO:0043022">
    <property type="term" value="F:ribosome binding"/>
    <property type="evidence" value="ECO:0007669"/>
    <property type="project" value="InterPro"/>
</dbReference>
<comment type="function">
    <text evidence="5">An accessory protein needed during the final step in the assembly of 30S ribosomal subunit, possibly for assembly of the head region. Essential for efficient processing of 16S rRNA. May be needed both before and after RbfA during the maturation of 16S rRNA. It has affinity for free ribosomal 30S subunits but not for 70S ribosomes.</text>
</comment>
<evidence type="ECO:0000313" key="9">
    <source>
        <dbReference type="EMBL" id="RRS02788.1"/>
    </source>
</evidence>
<keyword evidence="10" id="KW-1185">Reference proteome</keyword>